<sequence length="144" mass="16719">MSRSTGRRHDLLDNEILDDLCPLESRLDAPLEISEPQGSKTYYLVVWKPYLTEPSGRYAAQRAVGRSITYVICCNYALAHRLHVAHRQLLDGESFFQLEWLDTHPPHDNNDNPRPKLTMKDDVLQRLIESWDSKRTRLISESKS</sequence>
<gene>
    <name evidence="1" type="ORF">PIB30_001780</name>
</gene>
<protein>
    <submittedName>
        <fullName evidence="1">Uncharacterized protein</fullName>
    </submittedName>
</protein>
<dbReference type="Proteomes" id="UP001341840">
    <property type="component" value="Unassembled WGS sequence"/>
</dbReference>
<evidence type="ECO:0000313" key="2">
    <source>
        <dbReference type="Proteomes" id="UP001341840"/>
    </source>
</evidence>
<organism evidence="1 2">
    <name type="scientific">Stylosanthes scabra</name>
    <dbReference type="NCBI Taxonomy" id="79078"/>
    <lineage>
        <taxon>Eukaryota</taxon>
        <taxon>Viridiplantae</taxon>
        <taxon>Streptophyta</taxon>
        <taxon>Embryophyta</taxon>
        <taxon>Tracheophyta</taxon>
        <taxon>Spermatophyta</taxon>
        <taxon>Magnoliopsida</taxon>
        <taxon>eudicotyledons</taxon>
        <taxon>Gunneridae</taxon>
        <taxon>Pentapetalae</taxon>
        <taxon>rosids</taxon>
        <taxon>fabids</taxon>
        <taxon>Fabales</taxon>
        <taxon>Fabaceae</taxon>
        <taxon>Papilionoideae</taxon>
        <taxon>50 kb inversion clade</taxon>
        <taxon>dalbergioids sensu lato</taxon>
        <taxon>Dalbergieae</taxon>
        <taxon>Pterocarpus clade</taxon>
        <taxon>Stylosanthes</taxon>
    </lineage>
</organism>
<accession>A0ABU6V5Z6</accession>
<name>A0ABU6V5Z6_9FABA</name>
<comment type="caution">
    <text evidence="1">The sequence shown here is derived from an EMBL/GenBank/DDBJ whole genome shotgun (WGS) entry which is preliminary data.</text>
</comment>
<dbReference type="EMBL" id="JASCZI010151038">
    <property type="protein sequence ID" value="MED6167358.1"/>
    <property type="molecule type" value="Genomic_DNA"/>
</dbReference>
<proteinExistence type="predicted"/>
<keyword evidence="2" id="KW-1185">Reference proteome</keyword>
<evidence type="ECO:0000313" key="1">
    <source>
        <dbReference type="EMBL" id="MED6167358.1"/>
    </source>
</evidence>
<reference evidence="1 2" key="1">
    <citation type="journal article" date="2023" name="Plants (Basel)">
        <title>Bridging the Gap: Combining Genomics and Transcriptomics Approaches to Understand Stylosanthes scabra, an Orphan Legume from the Brazilian Caatinga.</title>
        <authorList>
            <person name="Ferreira-Neto J.R.C."/>
            <person name="da Silva M.D."/>
            <person name="Binneck E."/>
            <person name="de Melo N.F."/>
            <person name="da Silva R.H."/>
            <person name="de Melo A.L.T.M."/>
            <person name="Pandolfi V."/>
            <person name="Bustamante F.O."/>
            <person name="Brasileiro-Vidal A.C."/>
            <person name="Benko-Iseppon A.M."/>
        </authorList>
    </citation>
    <scope>NUCLEOTIDE SEQUENCE [LARGE SCALE GENOMIC DNA]</scope>
    <source>
        <tissue evidence="1">Leaves</tissue>
    </source>
</reference>